<sequence>MRTHCNSVRRQFNCKFAPYFMNFRLGAEILIEKALTSNLVLPNVNITATTSRDGIVIIVYPKLLASAYASLRVLRHVLHCDLPIAIFYRPDELTAQDQRFKPIQDFAAKNQKITFQEIHDPHAKRFLAKIYAIYHTTFDRVLFLDADNVPVRDPSFLFESREFLDTGAMFWPDFWYPGHSMFGLSTHSLVWELLDLPFVDMFEQESGQVLIDRRRHALPLELVRYYGFHRPNFFTSLKLAWGDKDLFRFAWLKLNVPFTMIQTPPAMAGVIVEKSRATRDFCGMTMVQHDANGEILFVHRNRVKLTGTFADQNHIDTMHDDLVGDHSIYATGAALDTVVKYPDPTIWTHVARFRMESDRKHYTIKSFMANLSFKSRQKCYGLRDVDQNPHFYIQDIAALNLSGLESHLQQYALESVEYLSKNVSKG</sequence>
<keyword evidence="6" id="KW-0735">Signal-anchor</keyword>
<dbReference type="Pfam" id="PF11051">
    <property type="entry name" value="Mannosyl_trans3"/>
    <property type="match status" value="2"/>
</dbReference>
<evidence type="ECO:0000256" key="6">
    <source>
        <dbReference type="ARBA" id="ARBA00022968"/>
    </source>
</evidence>
<proteinExistence type="inferred from homology"/>
<dbReference type="InterPro" id="IPR029044">
    <property type="entry name" value="Nucleotide-diphossugar_trans"/>
</dbReference>
<evidence type="ECO:0000256" key="1">
    <source>
        <dbReference type="ARBA" id="ARBA00004394"/>
    </source>
</evidence>
<evidence type="ECO:0000256" key="10">
    <source>
        <dbReference type="ARBA" id="ARBA00037847"/>
    </source>
</evidence>
<dbReference type="PANTHER" id="PTHR31646:SF1">
    <property type="entry name" value="ALPHA-1,2-MANNOSYLTRANSFERASE MNN2"/>
    <property type="match status" value="1"/>
</dbReference>
<dbReference type="GO" id="GO:0000026">
    <property type="term" value="F:alpha-1,2-mannosyltransferase activity"/>
    <property type="evidence" value="ECO:0007669"/>
    <property type="project" value="TreeGrafter"/>
</dbReference>
<dbReference type="GO" id="GO:0000139">
    <property type="term" value="C:Golgi membrane"/>
    <property type="evidence" value="ECO:0007669"/>
    <property type="project" value="UniProtKB-SubCell"/>
</dbReference>
<gene>
    <name evidence="12" type="ORF">PBS001_LOCUS3508</name>
    <name evidence="11" type="ORF">PBS003_LOCUS2801</name>
</gene>
<organism evidence="11 14">
    <name type="scientific">Peronospora belbahrii</name>
    <dbReference type="NCBI Taxonomy" id="622444"/>
    <lineage>
        <taxon>Eukaryota</taxon>
        <taxon>Sar</taxon>
        <taxon>Stramenopiles</taxon>
        <taxon>Oomycota</taxon>
        <taxon>Peronosporomycetes</taxon>
        <taxon>Peronosporales</taxon>
        <taxon>Peronosporaceae</taxon>
        <taxon>Peronospora</taxon>
    </lineage>
</organism>
<dbReference type="EMBL" id="CAKKTJ010000132">
    <property type="protein sequence ID" value="CAH0475993.1"/>
    <property type="molecule type" value="Genomic_DNA"/>
</dbReference>
<keyword evidence="5" id="KW-0812">Transmembrane</keyword>
<protein>
    <submittedName>
        <fullName evidence="11">Uncharacterized protein</fullName>
    </submittedName>
</protein>
<evidence type="ECO:0000256" key="2">
    <source>
        <dbReference type="ARBA" id="ARBA00004606"/>
    </source>
</evidence>
<dbReference type="Proteomes" id="UP001160483">
    <property type="component" value="Unassembled WGS sequence"/>
</dbReference>
<comment type="caution">
    <text evidence="11">The sequence shown here is derived from an EMBL/GenBank/DDBJ whole genome shotgun (WGS) entry which is preliminary data.</text>
</comment>
<keyword evidence="4" id="KW-0808">Transferase</keyword>
<keyword evidence="8" id="KW-0333">Golgi apparatus</keyword>
<accession>A0AAU9L4H0</accession>
<dbReference type="SUPFAM" id="SSF53448">
    <property type="entry name" value="Nucleotide-diphospho-sugar transferases"/>
    <property type="match status" value="1"/>
</dbReference>
<evidence type="ECO:0000256" key="7">
    <source>
        <dbReference type="ARBA" id="ARBA00022989"/>
    </source>
</evidence>
<name>A0AAU9L4H0_9STRA</name>
<dbReference type="Gene3D" id="3.90.550.10">
    <property type="entry name" value="Spore Coat Polysaccharide Biosynthesis Protein SpsA, Chain A"/>
    <property type="match status" value="1"/>
</dbReference>
<evidence type="ECO:0000313" key="11">
    <source>
        <dbReference type="EMBL" id="CAH0475993.1"/>
    </source>
</evidence>
<evidence type="ECO:0000256" key="8">
    <source>
        <dbReference type="ARBA" id="ARBA00023034"/>
    </source>
</evidence>
<reference evidence="11 13" key="1">
    <citation type="submission" date="2021-11" db="EMBL/GenBank/DDBJ databases">
        <authorList>
            <person name="Islam A."/>
            <person name="Islam S."/>
            <person name="Flora M.S."/>
            <person name="Rahman M."/>
            <person name="Ziaur R.M."/>
            <person name="Epstein J.H."/>
            <person name="Hassan M."/>
            <person name="Klassen M."/>
            <person name="Woodard K."/>
            <person name="Webb A."/>
            <person name="Webby R.J."/>
            <person name="El Zowalaty M.E."/>
        </authorList>
    </citation>
    <scope>NUCLEOTIDE SEQUENCE</scope>
    <source>
        <strain evidence="12">Pbs1</strain>
        <strain evidence="11">Pbs3</strain>
    </source>
</reference>
<dbReference type="InterPro" id="IPR022751">
    <property type="entry name" value="Alpha_mannosyltransferase"/>
</dbReference>
<evidence type="ECO:0000313" key="13">
    <source>
        <dbReference type="Proteomes" id="UP001158986"/>
    </source>
</evidence>
<evidence type="ECO:0000256" key="9">
    <source>
        <dbReference type="ARBA" id="ARBA00023136"/>
    </source>
</evidence>
<evidence type="ECO:0000313" key="12">
    <source>
        <dbReference type="EMBL" id="CAH0516871.1"/>
    </source>
</evidence>
<dbReference type="Proteomes" id="UP001158986">
    <property type="component" value="Unassembled WGS sequence"/>
</dbReference>
<keyword evidence="13" id="KW-1185">Reference proteome</keyword>
<evidence type="ECO:0000313" key="14">
    <source>
        <dbReference type="Proteomes" id="UP001160483"/>
    </source>
</evidence>
<dbReference type="AlphaFoldDB" id="A0AAU9L4H0"/>
<evidence type="ECO:0000256" key="5">
    <source>
        <dbReference type="ARBA" id="ARBA00022692"/>
    </source>
</evidence>
<comment type="similarity">
    <text evidence="3">Belongs to the MNN1/MNT family.</text>
</comment>
<keyword evidence="9" id="KW-0472">Membrane</keyword>
<comment type="subcellular location">
    <subcellularLocation>
        <location evidence="10">Endomembrane system</location>
        <topology evidence="10">Single-pass membrane protein</topology>
    </subcellularLocation>
    <subcellularLocation>
        <location evidence="1">Golgi apparatus membrane</location>
    </subcellularLocation>
    <subcellularLocation>
        <location evidence="2">Membrane</location>
        <topology evidence="2">Single-pass type II membrane protein</topology>
    </subcellularLocation>
</comment>
<evidence type="ECO:0000256" key="3">
    <source>
        <dbReference type="ARBA" id="ARBA00009105"/>
    </source>
</evidence>
<dbReference type="PANTHER" id="PTHR31646">
    <property type="entry name" value="ALPHA-1,2-MANNOSYLTRANSFERASE MNN2"/>
    <property type="match status" value="1"/>
</dbReference>
<dbReference type="GO" id="GO:0046354">
    <property type="term" value="P:mannan biosynthetic process"/>
    <property type="evidence" value="ECO:0007669"/>
    <property type="project" value="TreeGrafter"/>
</dbReference>
<keyword evidence="7" id="KW-1133">Transmembrane helix</keyword>
<evidence type="ECO:0000256" key="4">
    <source>
        <dbReference type="ARBA" id="ARBA00022679"/>
    </source>
</evidence>
<dbReference type="EMBL" id="CAKLCB010000210">
    <property type="protein sequence ID" value="CAH0516871.1"/>
    <property type="molecule type" value="Genomic_DNA"/>
</dbReference>